<dbReference type="AlphaFoldDB" id="A0A9W4MN98"/>
<sequence length="312" mass="35378">MSVVVEEITLPDATIESLYSIFQQCDDRPTKRRKTTKRGARSLTQENGVSTAGVPLSYIPLARLTMRIKPSNTNTNKCQRPYDPDLSTSRVPILIDVRNVHFLDEDLDNAPQPDPADDGPGRMELELSSLDERELLIYPCEDLQLFDLLGQLQAASKLAHVDKFSKKVPTACYQAHLCALPDGAGFSLETVVLWKDSIEVPDSNRLGVADLEAFTKYVRQEKCVRPSADPREYRESMLGTPKEWSPRDFYKNVHVPEVKDSSNIKCPDLKCKLFPFQQRAVHWLLQREGREVGPNGSIMRMGELPKIIFSWF</sequence>
<evidence type="ECO:0000313" key="1">
    <source>
        <dbReference type="EMBL" id="CAG8027911.1"/>
    </source>
</evidence>
<evidence type="ECO:0000313" key="2">
    <source>
        <dbReference type="Proteomes" id="UP001153461"/>
    </source>
</evidence>
<name>A0A9W4MN98_PENNA</name>
<accession>A0A9W4MN98</accession>
<reference evidence="1" key="1">
    <citation type="submission" date="2021-07" db="EMBL/GenBank/DDBJ databases">
        <authorList>
            <person name="Branca A.L. A."/>
        </authorList>
    </citation>
    <scope>NUCLEOTIDE SEQUENCE</scope>
</reference>
<proteinExistence type="predicted"/>
<comment type="caution">
    <text evidence="1">The sequence shown here is derived from an EMBL/GenBank/DDBJ whole genome shotgun (WGS) entry which is preliminary data.</text>
</comment>
<dbReference type="OrthoDB" id="5330228at2759"/>
<dbReference type="Proteomes" id="UP001153461">
    <property type="component" value="Unassembled WGS sequence"/>
</dbReference>
<organism evidence="1 2">
    <name type="scientific">Penicillium nalgiovense</name>
    <dbReference type="NCBI Taxonomy" id="60175"/>
    <lineage>
        <taxon>Eukaryota</taxon>
        <taxon>Fungi</taxon>
        <taxon>Dikarya</taxon>
        <taxon>Ascomycota</taxon>
        <taxon>Pezizomycotina</taxon>
        <taxon>Eurotiomycetes</taxon>
        <taxon>Eurotiomycetidae</taxon>
        <taxon>Eurotiales</taxon>
        <taxon>Aspergillaceae</taxon>
        <taxon>Penicillium</taxon>
    </lineage>
</organism>
<dbReference type="EMBL" id="CAJVNV010000086">
    <property type="protein sequence ID" value="CAG8027911.1"/>
    <property type="molecule type" value="Genomic_DNA"/>
</dbReference>
<protein>
    <submittedName>
        <fullName evidence="1">Uncharacterized protein</fullName>
    </submittedName>
</protein>
<gene>
    <name evidence="1" type="ORF">PNAL_LOCUS2638</name>
</gene>